<proteinExistence type="predicted"/>
<evidence type="ECO:0000259" key="2">
    <source>
        <dbReference type="Pfam" id="PF17289"/>
    </source>
</evidence>
<dbReference type="EMBL" id="BMAT01004790">
    <property type="protein sequence ID" value="GFR80610.1"/>
    <property type="molecule type" value="Genomic_DNA"/>
</dbReference>
<dbReference type="InterPro" id="IPR035421">
    <property type="entry name" value="Terminase_6C"/>
</dbReference>
<evidence type="ECO:0000256" key="1">
    <source>
        <dbReference type="ARBA" id="ARBA00022612"/>
    </source>
</evidence>
<gene>
    <name evidence="3" type="ORF">ElyMa_002319000</name>
</gene>
<keyword evidence="1" id="KW-1188">Viral release from host cell</keyword>
<keyword evidence="4" id="KW-1185">Reference proteome</keyword>
<dbReference type="InterPro" id="IPR027417">
    <property type="entry name" value="P-loop_NTPase"/>
</dbReference>
<feature type="domain" description="Terminase large subunit gp17-like C-terminal" evidence="2">
    <location>
        <begin position="212"/>
        <end position="355"/>
    </location>
</feature>
<reference evidence="3 4" key="1">
    <citation type="journal article" date="2021" name="Elife">
        <title>Chloroplast acquisition without the gene transfer in kleptoplastic sea slugs, Plakobranchus ocellatus.</title>
        <authorList>
            <person name="Maeda T."/>
            <person name="Takahashi S."/>
            <person name="Yoshida T."/>
            <person name="Shimamura S."/>
            <person name="Takaki Y."/>
            <person name="Nagai Y."/>
            <person name="Toyoda A."/>
            <person name="Suzuki Y."/>
            <person name="Arimoto A."/>
            <person name="Ishii H."/>
            <person name="Satoh N."/>
            <person name="Nishiyama T."/>
            <person name="Hasebe M."/>
            <person name="Maruyama T."/>
            <person name="Minagawa J."/>
            <person name="Obokata J."/>
            <person name="Shigenobu S."/>
        </authorList>
    </citation>
    <scope>NUCLEOTIDE SEQUENCE [LARGE SCALE GENOMIC DNA]</scope>
</reference>
<evidence type="ECO:0000313" key="4">
    <source>
        <dbReference type="Proteomes" id="UP000762676"/>
    </source>
</evidence>
<organism evidence="3 4">
    <name type="scientific">Elysia marginata</name>
    <dbReference type="NCBI Taxonomy" id="1093978"/>
    <lineage>
        <taxon>Eukaryota</taxon>
        <taxon>Metazoa</taxon>
        <taxon>Spiralia</taxon>
        <taxon>Lophotrochozoa</taxon>
        <taxon>Mollusca</taxon>
        <taxon>Gastropoda</taxon>
        <taxon>Heterobranchia</taxon>
        <taxon>Euthyneura</taxon>
        <taxon>Panpulmonata</taxon>
        <taxon>Sacoglossa</taxon>
        <taxon>Placobranchoidea</taxon>
        <taxon>Plakobranchidae</taxon>
        <taxon>Elysia</taxon>
    </lineage>
</organism>
<dbReference type="Gene3D" id="3.30.420.280">
    <property type="match status" value="1"/>
</dbReference>
<sequence>MSGVLKTIILKKKYKGFNVAYYLPTYPLIRDVAFPKFQEILTDYNISYELNKTDKDISTKYGKIILRSMDNPSFIVGYECAYSLIDEADIMPTNKMREVFFKILGRNRSPLPNGEANRVDFVSTPEGLKFMYNFFIKENNDTKKLIRAKTSDNPFLPNTYLQQMRKSYPPNLLKAYLDGEFVNITSGVVYIEFKAEENQNKEKVKEGEMIFVGLDFNVSNMSAVISVMRDGKICIVDEITGAYDTNAVALIIKDRYKNRTTILPDASGNSRSTSGESDITILKAHGFIIKAPRKNPLVRDRVNIVNQMFLNKKLSVNTQTCPATTQALQNQVYKNGVPDKSGEYDHINDAIGYLVLGFNKKKFSVYV</sequence>
<dbReference type="Pfam" id="PF17289">
    <property type="entry name" value="Terminase_6C"/>
    <property type="match status" value="1"/>
</dbReference>
<accession>A0AAV4G6C6</accession>
<comment type="caution">
    <text evidence="3">The sequence shown here is derived from an EMBL/GenBank/DDBJ whole genome shotgun (WGS) entry which is preliminary data.</text>
</comment>
<evidence type="ECO:0000313" key="3">
    <source>
        <dbReference type="EMBL" id="GFR80610.1"/>
    </source>
</evidence>
<protein>
    <submittedName>
        <fullName evidence="3">Terminase</fullName>
    </submittedName>
</protein>
<name>A0AAV4G6C6_9GAST</name>
<dbReference type="AlphaFoldDB" id="A0AAV4G6C6"/>
<dbReference type="Proteomes" id="UP000762676">
    <property type="component" value="Unassembled WGS sequence"/>
</dbReference>
<dbReference type="Gene3D" id="3.40.50.300">
    <property type="entry name" value="P-loop containing nucleotide triphosphate hydrolases"/>
    <property type="match status" value="1"/>
</dbReference>
<dbReference type="Pfam" id="PF03237">
    <property type="entry name" value="Terminase_6N"/>
    <property type="match status" value="1"/>
</dbReference>